<protein>
    <submittedName>
        <fullName evidence="2">Uncharacterized protein</fullName>
    </submittedName>
</protein>
<evidence type="ECO:0000313" key="3">
    <source>
        <dbReference type="Proteomes" id="UP000554482"/>
    </source>
</evidence>
<gene>
    <name evidence="2" type="ORF">FRX31_006996</name>
</gene>
<dbReference type="AlphaFoldDB" id="A0A7J6X103"/>
<evidence type="ECO:0000313" key="2">
    <source>
        <dbReference type="EMBL" id="KAF5203416.1"/>
    </source>
</evidence>
<organism evidence="2 3">
    <name type="scientific">Thalictrum thalictroides</name>
    <name type="common">Rue-anemone</name>
    <name type="synonym">Anemone thalictroides</name>
    <dbReference type="NCBI Taxonomy" id="46969"/>
    <lineage>
        <taxon>Eukaryota</taxon>
        <taxon>Viridiplantae</taxon>
        <taxon>Streptophyta</taxon>
        <taxon>Embryophyta</taxon>
        <taxon>Tracheophyta</taxon>
        <taxon>Spermatophyta</taxon>
        <taxon>Magnoliopsida</taxon>
        <taxon>Ranunculales</taxon>
        <taxon>Ranunculaceae</taxon>
        <taxon>Thalictroideae</taxon>
        <taxon>Thalictrum</taxon>
    </lineage>
</organism>
<feature type="non-terminal residue" evidence="2">
    <location>
        <position position="1"/>
    </location>
</feature>
<sequence length="49" mass="5943">EKGKETVPQHSRAREELRRTVSEQSLRRTVPEQSLRRTLLLHNKVLRHW</sequence>
<reference evidence="2 3" key="1">
    <citation type="submission" date="2020-06" db="EMBL/GenBank/DDBJ databases">
        <title>Transcriptomic and genomic resources for Thalictrum thalictroides and T. hernandezii: Facilitating candidate gene discovery in an emerging model plant lineage.</title>
        <authorList>
            <person name="Arias T."/>
            <person name="Riano-Pachon D.M."/>
            <person name="Di Stilio V.S."/>
        </authorList>
    </citation>
    <scope>NUCLEOTIDE SEQUENCE [LARGE SCALE GENOMIC DNA]</scope>
    <source>
        <strain evidence="3">cv. WT478/WT964</strain>
        <tissue evidence="2">Leaves</tissue>
    </source>
</reference>
<dbReference type="EMBL" id="JABWDY010006794">
    <property type="protein sequence ID" value="KAF5203416.1"/>
    <property type="molecule type" value="Genomic_DNA"/>
</dbReference>
<accession>A0A7J6X103</accession>
<name>A0A7J6X103_THATH</name>
<evidence type="ECO:0000256" key="1">
    <source>
        <dbReference type="SAM" id="MobiDB-lite"/>
    </source>
</evidence>
<keyword evidence="3" id="KW-1185">Reference proteome</keyword>
<feature type="region of interest" description="Disordered" evidence="1">
    <location>
        <begin position="1"/>
        <end position="29"/>
    </location>
</feature>
<comment type="caution">
    <text evidence="2">The sequence shown here is derived from an EMBL/GenBank/DDBJ whole genome shotgun (WGS) entry which is preliminary data.</text>
</comment>
<proteinExistence type="predicted"/>
<dbReference type="Proteomes" id="UP000554482">
    <property type="component" value="Unassembled WGS sequence"/>
</dbReference>